<dbReference type="Pfam" id="PF12682">
    <property type="entry name" value="Flavodoxin_4"/>
    <property type="match status" value="1"/>
</dbReference>
<dbReference type="InterPro" id="IPR029039">
    <property type="entry name" value="Flavoprotein-like_sf"/>
</dbReference>
<accession>A0A6N3G2V6</accession>
<proteinExistence type="predicted"/>
<dbReference type="PANTHER" id="PTHR39201">
    <property type="entry name" value="EXPORTED PROTEIN-RELATED"/>
    <property type="match status" value="1"/>
</dbReference>
<dbReference type="PANTHER" id="PTHR39201:SF1">
    <property type="entry name" value="FLAVODOXIN-LIKE DOMAIN-CONTAINING PROTEIN"/>
    <property type="match status" value="1"/>
</dbReference>
<reference evidence="4" key="1">
    <citation type="submission" date="2019-11" db="EMBL/GenBank/DDBJ databases">
        <authorList>
            <person name="Feng L."/>
        </authorList>
    </citation>
    <scope>NUCLEOTIDE SEQUENCE</scope>
    <source>
        <strain evidence="4">ElimosumLFYP34</strain>
    </source>
</reference>
<organism evidence="4">
    <name type="scientific">Eubacterium limosum</name>
    <dbReference type="NCBI Taxonomy" id="1736"/>
    <lineage>
        <taxon>Bacteria</taxon>
        <taxon>Bacillati</taxon>
        <taxon>Bacillota</taxon>
        <taxon>Clostridia</taxon>
        <taxon>Eubacteriales</taxon>
        <taxon>Eubacteriaceae</taxon>
        <taxon>Eubacterium</taxon>
    </lineage>
</organism>
<feature type="signal peptide" evidence="2">
    <location>
        <begin position="1"/>
        <end position="20"/>
    </location>
</feature>
<evidence type="ECO:0000256" key="2">
    <source>
        <dbReference type="SAM" id="SignalP"/>
    </source>
</evidence>
<dbReference type="PROSITE" id="PS51257">
    <property type="entry name" value="PROKAR_LIPOPROTEIN"/>
    <property type="match status" value="1"/>
</dbReference>
<dbReference type="NCBIfam" id="NF005389">
    <property type="entry name" value="PRK06934.1"/>
    <property type="match status" value="1"/>
</dbReference>
<dbReference type="GO" id="GO:0016651">
    <property type="term" value="F:oxidoreductase activity, acting on NAD(P)H"/>
    <property type="evidence" value="ECO:0007669"/>
    <property type="project" value="UniProtKB-ARBA"/>
</dbReference>
<feature type="chain" id="PRO_5038677764" evidence="2">
    <location>
        <begin position="21"/>
        <end position="230"/>
    </location>
</feature>
<gene>
    <name evidence="4" type="ORF">ELLFYP34_03672</name>
</gene>
<dbReference type="AlphaFoldDB" id="A0A6N3G2V6"/>
<name>A0A6N3G2V6_EUBLI</name>
<evidence type="ECO:0000259" key="3">
    <source>
        <dbReference type="Pfam" id="PF12682"/>
    </source>
</evidence>
<dbReference type="GO" id="GO:0010181">
    <property type="term" value="F:FMN binding"/>
    <property type="evidence" value="ECO:0007669"/>
    <property type="project" value="InterPro"/>
</dbReference>
<dbReference type="InterPro" id="IPR008254">
    <property type="entry name" value="Flavodoxin/NO_synth"/>
</dbReference>
<evidence type="ECO:0000313" key="4">
    <source>
        <dbReference type="EMBL" id="VYU58545.1"/>
    </source>
</evidence>
<dbReference type="Gene3D" id="3.40.50.360">
    <property type="match status" value="1"/>
</dbReference>
<sequence length="230" mass="25722">MKKRIFSLLMSGLLVLGLTACGTTQESPTNENTESSAGTDSEQTVDGKSLVVYFSMPETTNPENMNAEEEYSTVVIDGEVLGNTQYVAYVIQENTGADIFRIEPVTPYPMDHGELEEVATEEKRNNAMPEITAEVENLEQYDTIFLWYPNWYADMPRIIYSFLEQYDLSGKTIVPFVTSGGSGFSNTIQTIAEQEPDATVVTDGLYISRTEVQDAEQEIIQWVNELGYSK</sequence>
<feature type="region of interest" description="Disordered" evidence="1">
    <location>
        <begin position="23"/>
        <end position="42"/>
    </location>
</feature>
<dbReference type="SUPFAM" id="SSF52218">
    <property type="entry name" value="Flavoproteins"/>
    <property type="match status" value="1"/>
</dbReference>
<protein>
    <submittedName>
        <fullName evidence="4">Flavodoxin</fullName>
    </submittedName>
</protein>
<feature type="domain" description="Flavodoxin-like" evidence="3">
    <location>
        <begin position="81"/>
        <end position="225"/>
    </location>
</feature>
<evidence type="ECO:0000256" key="1">
    <source>
        <dbReference type="SAM" id="MobiDB-lite"/>
    </source>
</evidence>
<dbReference type="EMBL" id="CACRTR010000016">
    <property type="protein sequence ID" value="VYU58545.1"/>
    <property type="molecule type" value="Genomic_DNA"/>
</dbReference>
<keyword evidence="2" id="KW-0732">Signal</keyword>